<accession>A0ABR1SHL7</accession>
<protein>
    <submittedName>
        <fullName evidence="7">8-amino-7-oxononanoate synthase</fullName>
    </submittedName>
</protein>
<dbReference type="Proteomes" id="UP001396898">
    <property type="component" value="Unassembled WGS sequence"/>
</dbReference>
<evidence type="ECO:0000259" key="6">
    <source>
        <dbReference type="Pfam" id="PF00155"/>
    </source>
</evidence>
<dbReference type="PANTHER" id="PTHR13693:SF77">
    <property type="entry name" value="8-AMINO-7-OXONONANOATE SYNTHASE"/>
    <property type="match status" value="1"/>
</dbReference>
<gene>
    <name evidence="7" type="ORF">PG991_003065</name>
</gene>
<evidence type="ECO:0000256" key="4">
    <source>
        <dbReference type="ARBA" id="ARBA00022898"/>
    </source>
</evidence>
<name>A0ABR1SHL7_9PEZI</name>
<feature type="region of interest" description="Disordered" evidence="5">
    <location>
        <begin position="64"/>
        <end position="84"/>
    </location>
</feature>
<dbReference type="InterPro" id="IPR015422">
    <property type="entry name" value="PyrdxlP-dep_Trfase_small"/>
</dbReference>
<evidence type="ECO:0000313" key="7">
    <source>
        <dbReference type="EMBL" id="KAK8033667.1"/>
    </source>
</evidence>
<comment type="similarity">
    <text evidence="2">Belongs to the class-II pyridoxal-phosphate-dependent aminotransferase family. BioF subfamily.</text>
</comment>
<proteinExistence type="inferred from homology"/>
<keyword evidence="3" id="KW-0808">Transferase</keyword>
<organism evidence="7 8">
    <name type="scientific">Apiospora marii</name>
    <dbReference type="NCBI Taxonomy" id="335849"/>
    <lineage>
        <taxon>Eukaryota</taxon>
        <taxon>Fungi</taxon>
        <taxon>Dikarya</taxon>
        <taxon>Ascomycota</taxon>
        <taxon>Pezizomycotina</taxon>
        <taxon>Sordariomycetes</taxon>
        <taxon>Xylariomycetidae</taxon>
        <taxon>Amphisphaeriales</taxon>
        <taxon>Apiosporaceae</taxon>
        <taxon>Apiospora</taxon>
    </lineage>
</organism>
<comment type="cofactor">
    <cofactor evidence="1">
        <name>pyridoxal 5'-phosphate</name>
        <dbReference type="ChEBI" id="CHEBI:597326"/>
    </cofactor>
</comment>
<keyword evidence="8" id="KW-1185">Reference proteome</keyword>
<dbReference type="PANTHER" id="PTHR13693">
    <property type="entry name" value="CLASS II AMINOTRANSFERASE/8-AMINO-7-OXONONANOATE SYNTHASE"/>
    <property type="match status" value="1"/>
</dbReference>
<reference evidence="7 8" key="1">
    <citation type="submission" date="2023-01" db="EMBL/GenBank/DDBJ databases">
        <title>Analysis of 21 Apiospora genomes using comparative genomics revels a genus with tremendous synthesis potential of carbohydrate active enzymes and secondary metabolites.</title>
        <authorList>
            <person name="Sorensen T."/>
        </authorList>
    </citation>
    <scope>NUCLEOTIDE SEQUENCE [LARGE SCALE GENOMIC DNA]</scope>
    <source>
        <strain evidence="7 8">CBS 20057</strain>
    </source>
</reference>
<feature type="domain" description="Aminotransferase class I/classII large" evidence="6">
    <location>
        <begin position="226"/>
        <end position="452"/>
    </location>
</feature>
<dbReference type="InterPro" id="IPR050087">
    <property type="entry name" value="AON_synthase_class-II"/>
</dbReference>
<dbReference type="InterPro" id="IPR015421">
    <property type="entry name" value="PyrdxlP-dep_Trfase_major"/>
</dbReference>
<evidence type="ECO:0000256" key="3">
    <source>
        <dbReference type="ARBA" id="ARBA00022679"/>
    </source>
</evidence>
<evidence type="ECO:0000256" key="2">
    <source>
        <dbReference type="ARBA" id="ARBA00010008"/>
    </source>
</evidence>
<dbReference type="InterPro" id="IPR015424">
    <property type="entry name" value="PyrdxlP-dep_Trfase"/>
</dbReference>
<dbReference type="Gene3D" id="3.90.1150.10">
    <property type="entry name" value="Aspartate Aminotransferase, domain 1"/>
    <property type="match status" value="1"/>
</dbReference>
<feature type="compositionally biased region" description="Low complexity" evidence="5">
    <location>
        <begin position="64"/>
        <end position="81"/>
    </location>
</feature>
<comment type="caution">
    <text evidence="7">The sequence shown here is derived from an EMBL/GenBank/DDBJ whole genome shotgun (WGS) entry which is preliminary data.</text>
</comment>
<evidence type="ECO:0000256" key="5">
    <source>
        <dbReference type="SAM" id="MobiDB-lite"/>
    </source>
</evidence>
<keyword evidence="4" id="KW-0663">Pyridoxal phosphate</keyword>
<evidence type="ECO:0000256" key="1">
    <source>
        <dbReference type="ARBA" id="ARBA00001933"/>
    </source>
</evidence>
<dbReference type="Gene3D" id="3.40.640.10">
    <property type="entry name" value="Type I PLP-dependent aspartate aminotransferase-like (Major domain)"/>
    <property type="match status" value="1"/>
</dbReference>
<dbReference type="InterPro" id="IPR004839">
    <property type="entry name" value="Aminotransferase_I/II_large"/>
</dbReference>
<evidence type="ECO:0000313" key="8">
    <source>
        <dbReference type="Proteomes" id="UP001396898"/>
    </source>
</evidence>
<dbReference type="SUPFAM" id="SSF53383">
    <property type="entry name" value="PLP-dependent transferases"/>
    <property type="match status" value="1"/>
</dbReference>
<dbReference type="Pfam" id="PF00155">
    <property type="entry name" value="Aminotran_1_2"/>
    <property type="match status" value="1"/>
</dbReference>
<dbReference type="EMBL" id="JAQQWI010000006">
    <property type="protein sequence ID" value="KAK8033667.1"/>
    <property type="molecule type" value="Genomic_DNA"/>
</dbReference>
<sequence length="497" mass="52621">MGLEATFEALLARRKDAGRLRQLTLNPPGAVDFSSNDYLSFAEDAEIQRAVLARLERRFATTTTAARTTAAEPTTTSSTLSQDERRILGSAGSRLLDGNSPLAEGLEAKIAAFHGAPAALLFNSAYDANVGLLSCAPQVGDVVLYDEAIHASVHDGMRLSHASQCIPFSHASVVVGGEGVGLEGASSGSSTASSTPGVAQSINAVLERITAPGYPNAERIRDGGSNVFICVEGIYSMDGSVLSAVDLVKTVKKHLPHGNGHIIIDEAHSTGVLGPRGRGLVCQYGLEKEIWARVHGFGKAMGCAGGVVLCSPTTRAYLINYARTFIYTTSMTLTSLICIDTVYDYLAGRHADEAHRHLLQLTDFAYGLLRDICSRHASHDLSSSSGLVHVGSEKPVSGSPILPIFTTKPRSLASFCQSKGYMVRPIVAPTVPVGTERVRLCLHAKNTFEQIRGLGDVIRQWIQDQNSGSAAIEGRAALGGELAMSANGVARVGKPRL</sequence>